<name>A0A8T0PCG0_PANVG</name>
<evidence type="ECO:0000313" key="7">
    <source>
        <dbReference type="Proteomes" id="UP000823388"/>
    </source>
</evidence>
<evidence type="ECO:0000313" key="6">
    <source>
        <dbReference type="EMBL" id="KAG2556214.1"/>
    </source>
</evidence>
<dbReference type="PANTHER" id="PTHR46481:SF10">
    <property type="entry name" value="ZINC FINGER BED DOMAIN-CONTAINING PROTEIN 39"/>
    <property type="match status" value="1"/>
</dbReference>
<dbReference type="EMBL" id="CM029052">
    <property type="protein sequence ID" value="KAG2556214.1"/>
    <property type="molecule type" value="Genomic_DNA"/>
</dbReference>
<dbReference type="GO" id="GO:0008270">
    <property type="term" value="F:zinc ion binding"/>
    <property type="evidence" value="ECO:0007669"/>
    <property type="project" value="UniProtKB-KW"/>
</dbReference>
<dbReference type="Proteomes" id="UP000823388">
    <property type="component" value="Chromosome 8N"/>
</dbReference>
<keyword evidence="3" id="KW-0863">Zinc-finger</keyword>
<reference evidence="6" key="1">
    <citation type="submission" date="2020-05" db="EMBL/GenBank/DDBJ databases">
        <title>WGS assembly of Panicum virgatum.</title>
        <authorList>
            <person name="Lovell J.T."/>
            <person name="Jenkins J."/>
            <person name="Shu S."/>
            <person name="Juenger T.E."/>
            <person name="Schmutz J."/>
        </authorList>
    </citation>
    <scope>NUCLEOTIDE SEQUENCE</scope>
    <source>
        <strain evidence="6">AP13</strain>
    </source>
</reference>
<keyword evidence="2" id="KW-0479">Metal-binding</keyword>
<comment type="subcellular location">
    <subcellularLocation>
        <location evidence="1">Nucleus</location>
    </subcellularLocation>
</comment>
<dbReference type="GO" id="GO:0005634">
    <property type="term" value="C:nucleus"/>
    <property type="evidence" value="ECO:0007669"/>
    <property type="project" value="UniProtKB-SubCell"/>
</dbReference>
<dbReference type="PANTHER" id="PTHR46481">
    <property type="entry name" value="ZINC FINGER BED DOMAIN-CONTAINING PROTEIN 4"/>
    <property type="match status" value="1"/>
</dbReference>
<comment type="caution">
    <text evidence="6">The sequence shown here is derived from an EMBL/GenBank/DDBJ whole genome shotgun (WGS) entry which is preliminary data.</text>
</comment>
<evidence type="ECO:0000256" key="3">
    <source>
        <dbReference type="ARBA" id="ARBA00022771"/>
    </source>
</evidence>
<keyword evidence="7" id="KW-1185">Reference proteome</keyword>
<sequence>MQQTTTRDLVKYYADRHTTASSVAFTSDIWSGNAKEDYLILVAQFVSSDWQLEKRILELRLIDVSHSGENIAERVLAVLDDFGLTEKVVSVTLDNASANTSSINILSPKIYGYVGTLFLHQRCACHIINLIVKSGLKRISAYLESFRTTISFLNSFNQRIAAYKTYCIAVNERPRKFALDMDVRWNSTYLMLKHLMPHKQSFSVFIQTHYPRSPGEPMLLTETHWYIDEHILTFLELLYDSTCALSAVYDPTSPLYN</sequence>
<dbReference type="InterPro" id="IPR012337">
    <property type="entry name" value="RNaseH-like_sf"/>
</dbReference>
<gene>
    <name evidence="6" type="ORF">PVAP13_8NG068701</name>
</gene>
<dbReference type="InterPro" id="IPR052035">
    <property type="entry name" value="ZnF_BED_domain_contain"/>
</dbReference>
<keyword evidence="4" id="KW-0862">Zinc</keyword>
<evidence type="ECO:0000256" key="1">
    <source>
        <dbReference type="ARBA" id="ARBA00004123"/>
    </source>
</evidence>
<dbReference type="AlphaFoldDB" id="A0A8T0PCG0"/>
<evidence type="ECO:0000256" key="2">
    <source>
        <dbReference type="ARBA" id="ARBA00022723"/>
    </source>
</evidence>
<evidence type="ECO:0000256" key="5">
    <source>
        <dbReference type="ARBA" id="ARBA00023242"/>
    </source>
</evidence>
<keyword evidence="5" id="KW-0539">Nucleus</keyword>
<proteinExistence type="predicted"/>
<organism evidence="6 7">
    <name type="scientific">Panicum virgatum</name>
    <name type="common">Blackwell switchgrass</name>
    <dbReference type="NCBI Taxonomy" id="38727"/>
    <lineage>
        <taxon>Eukaryota</taxon>
        <taxon>Viridiplantae</taxon>
        <taxon>Streptophyta</taxon>
        <taxon>Embryophyta</taxon>
        <taxon>Tracheophyta</taxon>
        <taxon>Spermatophyta</taxon>
        <taxon>Magnoliopsida</taxon>
        <taxon>Liliopsida</taxon>
        <taxon>Poales</taxon>
        <taxon>Poaceae</taxon>
        <taxon>PACMAD clade</taxon>
        <taxon>Panicoideae</taxon>
        <taxon>Panicodae</taxon>
        <taxon>Paniceae</taxon>
        <taxon>Panicinae</taxon>
        <taxon>Panicum</taxon>
        <taxon>Panicum sect. Hiantes</taxon>
    </lineage>
</organism>
<dbReference type="SUPFAM" id="SSF53098">
    <property type="entry name" value="Ribonuclease H-like"/>
    <property type="match status" value="1"/>
</dbReference>
<accession>A0A8T0PCG0</accession>
<evidence type="ECO:0000256" key="4">
    <source>
        <dbReference type="ARBA" id="ARBA00022833"/>
    </source>
</evidence>
<protein>
    <submittedName>
        <fullName evidence="6">Uncharacterized protein</fullName>
    </submittedName>
</protein>